<gene>
    <name evidence="1" type="ORF">AMTR_s00051p00057510</name>
</gene>
<accession>U5D8C9</accession>
<dbReference type="HOGENOM" id="CLU_1680290_0_0_1"/>
<reference evidence="2" key="1">
    <citation type="journal article" date="2013" name="Science">
        <title>The Amborella genome and the evolution of flowering plants.</title>
        <authorList>
            <consortium name="Amborella Genome Project"/>
        </authorList>
    </citation>
    <scope>NUCLEOTIDE SEQUENCE [LARGE SCALE GENOMIC DNA]</scope>
</reference>
<dbReference type="AlphaFoldDB" id="U5D8C9"/>
<dbReference type="Gramene" id="ERN16623">
    <property type="protein sequence ID" value="ERN16623"/>
    <property type="gene ID" value="AMTR_s00051p00057510"/>
</dbReference>
<organism evidence="1 2">
    <name type="scientific">Amborella trichopoda</name>
    <dbReference type="NCBI Taxonomy" id="13333"/>
    <lineage>
        <taxon>Eukaryota</taxon>
        <taxon>Viridiplantae</taxon>
        <taxon>Streptophyta</taxon>
        <taxon>Embryophyta</taxon>
        <taxon>Tracheophyta</taxon>
        <taxon>Spermatophyta</taxon>
        <taxon>Magnoliopsida</taxon>
        <taxon>Amborellales</taxon>
        <taxon>Amborellaceae</taxon>
        <taxon>Amborella</taxon>
    </lineage>
</organism>
<evidence type="ECO:0000313" key="1">
    <source>
        <dbReference type="EMBL" id="ERN16623.1"/>
    </source>
</evidence>
<dbReference type="Proteomes" id="UP000017836">
    <property type="component" value="Unassembled WGS sequence"/>
</dbReference>
<dbReference type="KEGG" id="atr:18444938"/>
<name>U5D8C9_AMBTC</name>
<dbReference type="EMBL" id="KI392418">
    <property type="protein sequence ID" value="ERN16623.1"/>
    <property type="molecule type" value="Genomic_DNA"/>
</dbReference>
<keyword evidence="2" id="KW-1185">Reference proteome</keyword>
<protein>
    <submittedName>
        <fullName evidence="1">Uncharacterized protein</fullName>
    </submittedName>
</protein>
<evidence type="ECO:0000313" key="2">
    <source>
        <dbReference type="Proteomes" id="UP000017836"/>
    </source>
</evidence>
<sequence length="157" mass="17307">MEELSQIAWEILKLEGLISPVLYPSIGPLLDFYSDQPSIFGYAEGLLEKLKSDPAYREGFHLTLEGHSLKEGEYAALAGISLRDNEAGMLVLRRLITQTEALLSQVREEMGDSPLTKLESGAFPLLARQAVFLKAAELQDRLAIRQPVSVGIGAHKE</sequence>
<proteinExistence type="predicted"/>